<dbReference type="Proteomes" id="UP001217610">
    <property type="component" value="Unassembled WGS sequence"/>
</dbReference>
<accession>A0ABT5QBU0</accession>
<evidence type="ECO:0000313" key="2">
    <source>
        <dbReference type="EMBL" id="MDD1151680.1"/>
    </source>
</evidence>
<evidence type="ECO:0000313" key="3">
    <source>
        <dbReference type="Proteomes" id="UP001217610"/>
    </source>
</evidence>
<organism evidence="2 3">
    <name type="scientific">Pseudomonas idahonensis</name>
    <dbReference type="NCBI Taxonomy" id="2942628"/>
    <lineage>
        <taxon>Bacteria</taxon>
        <taxon>Pseudomonadati</taxon>
        <taxon>Pseudomonadota</taxon>
        <taxon>Gammaproteobacteria</taxon>
        <taxon>Pseudomonadales</taxon>
        <taxon>Pseudomonadaceae</taxon>
        <taxon>Pseudomonas</taxon>
    </lineage>
</organism>
<sequence length="135" mass="15537">MKDITPLELIDILKRLSITQKKLLEIYLSINPNGKTWAKTGKIFYNGETWLFRKHGAGVCFKNQQTNAEIDAHTDIENSPDLLDIWRLETYFSSIEPLNLILKNHNYNLASPKQLTLAIQHIKETQDTGKLKLTT</sequence>
<gene>
    <name evidence="2" type="ORF">M5G25_25725</name>
</gene>
<protein>
    <recommendedName>
        <fullName evidence="1">DUF6896 domain-containing protein</fullName>
    </recommendedName>
</protein>
<name>A0ABT5QBU0_9PSED</name>
<keyword evidence="3" id="KW-1185">Reference proteome</keyword>
<comment type="caution">
    <text evidence="2">The sequence shown here is derived from an EMBL/GenBank/DDBJ whole genome shotgun (WGS) entry which is preliminary data.</text>
</comment>
<dbReference type="InterPro" id="IPR054191">
    <property type="entry name" value="DUF6896"/>
</dbReference>
<reference evidence="2 3" key="1">
    <citation type="submission" date="2022-05" db="EMBL/GenBank/DDBJ databases">
        <title>Novel Pseudomonas spp. Isolated from a Rainbow Trout Aquaculture Facility.</title>
        <authorList>
            <person name="Testerman T."/>
            <person name="Graf J."/>
        </authorList>
    </citation>
    <scope>NUCLEOTIDE SEQUENCE [LARGE SCALE GENOMIC DNA]</scope>
    <source>
        <strain evidence="2 3">ID357</strain>
    </source>
</reference>
<feature type="domain" description="DUF6896" evidence="1">
    <location>
        <begin position="32"/>
        <end position="115"/>
    </location>
</feature>
<evidence type="ECO:0000259" key="1">
    <source>
        <dbReference type="Pfam" id="PF21837"/>
    </source>
</evidence>
<dbReference type="RefSeq" id="WP_146036680.1">
    <property type="nucleotide sequence ID" value="NZ_JAMDGR010000023.1"/>
</dbReference>
<dbReference type="Pfam" id="PF21837">
    <property type="entry name" value="DUF6896"/>
    <property type="match status" value="1"/>
</dbReference>
<proteinExistence type="predicted"/>
<dbReference type="EMBL" id="JAMDGR010000023">
    <property type="protein sequence ID" value="MDD1151680.1"/>
    <property type="molecule type" value="Genomic_DNA"/>
</dbReference>